<protein>
    <recommendedName>
        <fullName evidence="4">NfeD-like C-terminal domain-containing protein</fullName>
    </recommendedName>
</protein>
<accession>A0ABW5S4C8</accession>
<evidence type="ECO:0000313" key="2">
    <source>
        <dbReference type="EMBL" id="MFD2693365.1"/>
    </source>
</evidence>
<name>A0ABW5S4C8_9BACL</name>
<proteinExistence type="predicted"/>
<gene>
    <name evidence="2" type="ORF">ACFSUE_06925</name>
</gene>
<keyword evidence="1" id="KW-0812">Transmembrane</keyword>
<sequence length="114" mass="13068">MCSYLIRSPDNAPENSWIDHVGRLIGVIAIIALYLYFDGPQILDIPNALSNRTKLITGTIYEVDNGRSGTQYFYLDDGYYEYDYAKYGLKNGDHVSINFLPHSHYVVTLKRIKN</sequence>
<dbReference type="Proteomes" id="UP001597399">
    <property type="component" value="Unassembled WGS sequence"/>
</dbReference>
<comment type="caution">
    <text evidence="2">The sequence shown here is derived from an EMBL/GenBank/DDBJ whole genome shotgun (WGS) entry which is preliminary data.</text>
</comment>
<dbReference type="RefSeq" id="WP_253065605.1">
    <property type="nucleotide sequence ID" value="NZ_JAMXWM010000052.1"/>
</dbReference>
<evidence type="ECO:0000256" key="1">
    <source>
        <dbReference type="SAM" id="Phobius"/>
    </source>
</evidence>
<keyword evidence="1" id="KW-0472">Membrane</keyword>
<keyword evidence="3" id="KW-1185">Reference proteome</keyword>
<evidence type="ECO:0000313" key="3">
    <source>
        <dbReference type="Proteomes" id="UP001597399"/>
    </source>
</evidence>
<reference evidence="3" key="1">
    <citation type="journal article" date="2019" name="Int. J. Syst. Evol. Microbiol.">
        <title>The Global Catalogue of Microorganisms (GCM) 10K type strain sequencing project: providing services to taxonomists for standard genome sequencing and annotation.</title>
        <authorList>
            <consortium name="The Broad Institute Genomics Platform"/>
            <consortium name="The Broad Institute Genome Sequencing Center for Infectious Disease"/>
            <person name="Wu L."/>
            <person name="Ma J."/>
        </authorList>
    </citation>
    <scope>NUCLEOTIDE SEQUENCE [LARGE SCALE GENOMIC DNA]</scope>
    <source>
        <strain evidence="3">TISTR 2466</strain>
    </source>
</reference>
<dbReference type="EMBL" id="JBHUMQ010000016">
    <property type="protein sequence ID" value="MFD2693365.1"/>
    <property type="molecule type" value="Genomic_DNA"/>
</dbReference>
<feature type="transmembrane region" description="Helical" evidence="1">
    <location>
        <begin position="20"/>
        <end position="37"/>
    </location>
</feature>
<organism evidence="2 3">
    <name type="scientific">Sporolactobacillus shoreicorticis</name>
    <dbReference type="NCBI Taxonomy" id="1923877"/>
    <lineage>
        <taxon>Bacteria</taxon>
        <taxon>Bacillati</taxon>
        <taxon>Bacillota</taxon>
        <taxon>Bacilli</taxon>
        <taxon>Bacillales</taxon>
        <taxon>Sporolactobacillaceae</taxon>
        <taxon>Sporolactobacillus</taxon>
    </lineage>
</organism>
<keyword evidence="1" id="KW-1133">Transmembrane helix</keyword>
<evidence type="ECO:0008006" key="4">
    <source>
        <dbReference type="Google" id="ProtNLM"/>
    </source>
</evidence>